<protein>
    <recommendedName>
        <fullName evidence="4">Retinol dehydrogenase 13</fullName>
    </recommendedName>
</protein>
<gene>
    <name evidence="2" type="ORF">CEUTPL_LOCUS5129</name>
</gene>
<dbReference type="Proteomes" id="UP001152799">
    <property type="component" value="Chromosome 2"/>
</dbReference>
<name>A0A9N9MJQ5_9CUCU</name>
<dbReference type="Pfam" id="PF00106">
    <property type="entry name" value="adh_short"/>
    <property type="match status" value="1"/>
</dbReference>
<sequence>MNIIKKIPKSVYIGSAICATYGFATLFKESFAGERYKGIQDIKDKVVIVTGANTGIGKETAWELARRGAKVYMACRDMTRCEEAREEIVLDSKNKYVYCRPCDLASLESIRKFVKIFNTEEKKLNILINNAGVMRTPKGSKTREGFEMQLGVNHLGHFLLTNLLLDNLKNSAPSRIIVLSSVAHSRGSIDKDDLNCTLKYNPGKAYEQSKLANVLFVNELAERLKGTGVTVNSVNPGIVDTELARHMGFSKSSFASIIFKPLFWPFIKSPRQGCQPVVYLALDPEVGDVSGKYFDNYSPKELTGEAIDVNLAKWLWRVSEKWTRLTT</sequence>
<keyword evidence="1" id="KW-0560">Oxidoreductase</keyword>
<dbReference type="OrthoDB" id="191139at2759"/>
<dbReference type="AlphaFoldDB" id="A0A9N9MJQ5"/>
<evidence type="ECO:0008006" key="4">
    <source>
        <dbReference type="Google" id="ProtNLM"/>
    </source>
</evidence>
<dbReference type="InterPro" id="IPR036291">
    <property type="entry name" value="NAD(P)-bd_dom_sf"/>
</dbReference>
<dbReference type="InterPro" id="IPR002347">
    <property type="entry name" value="SDR_fam"/>
</dbReference>
<keyword evidence="3" id="KW-1185">Reference proteome</keyword>
<dbReference type="Gene3D" id="3.40.50.720">
    <property type="entry name" value="NAD(P)-binding Rossmann-like Domain"/>
    <property type="match status" value="1"/>
</dbReference>
<dbReference type="PRINTS" id="PR00081">
    <property type="entry name" value="GDHRDH"/>
</dbReference>
<evidence type="ECO:0000313" key="3">
    <source>
        <dbReference type="Proteomes" id="UP001152799"/>
    </source>
</evidence>
<dbReference type="PANTHER" id="PTHR43157:SF31">
    <property type="entry name" value="PHOSPHATIDYLINOSITOL-GLYCAN BIOSYNTHESIS CLASS F PROTEIN"/>
    <property type="match status" value="1"/>
</dbReference>
<evidence type="ECO:0000256" key="1">
    <source>
        <dbReference type="ARBA" id="ARBA00023002"/>
    </source>
</evidence>
<dbReference type="GO" id="GO:0016491">
    <property type="term" value="F:oxidoreductase activity"/>
    <property type="evidence" value="ECO:0007669"/>
    <property type="project" value="UniProtKB-KW"/>
</dbReference>
<proteinExistence type="predicted"/>
<accession>A0A9N9MJQ5</accession>
<dbReference type="PANTHER" id="PTHR43157">
    <property type="entry name" value="PHOSPHATIDYLINOSITOL-GLYCAN BIOSYNTHESIS CLASS F PROTEIN-RELATED"/>
    <property type="match status" value="1"/>
</dbReference>
<dbReference type="SUPFAM" id="SSF51735">
    <property type="entry name" value="NAD(P)-binding Rossmann-fold domains"/>
    <property type="match status" value="1"/>
</dbReference>
<organism evidence="2 3">
    <name type="scientific">Ceutorhynchus assimilis</name>
    <name type="common">cabbage seed weevil</name>
    <dbReference type="NCBI Taxonomy" id="467358"/>
    <lineage>
        <taxon>Eukaryota</taxon>
        <taxon>Metazoa</taxon>
        <taxon>Ecdysozoa</taxon>
        <taxon>Arthropoda</taxon>
        <taxon>Hexapoda</taxon>
        <taxon>Insecta</taxon>
        <taxon>Pterygota</taxon>
        <taxon>Neoptera</taxon>
        <taxon>Endopterygota</taxon>
        <taxon>Coleoptera</taxon>
        <taxon>Polyphaga</taxon>
        <taxon>Cucujiformia</taxon>
        <taxon>Curculionidae</taxon>
        <taxon>Ceutorhynchinae</taxon>
        <taxon>Ceutorhynchus</taxon>
    </lineage>
</organism>
<dbReference type="EMBL" id="OU892278">
    <property type="protein sequence ID" value="CAG9764489.1"/>
    <property type="molecule type" value="Genomic_DNA"/>
</dbReference>
<reference evidence="2" key="1">
    <citation type="submission" date="2022-01" db="EMBL/GenBank/DDBJ databases">
        <authorList>
            <person name="King R."/>
        </authorList>
    </citation>
    <scope>NUCLEOTIDE SEQUENCE</scope>
</reference>
<evidence type="ECO:0000313" key="2">
    <source>
        <dbReference type="EMBL" id="CAG9764489.1"/>
    </source>
</evidence>